<organism evidence="1 2">
    <name type="scientific">Thalassoglobus neptunius</name>
    <dbReference type="NCBI Taxonomy" id="1938619"/>
    <lineage>
        <taxon>Bacteria</taxon>
        <taxon>Pseudomonadati</taxon>
        <taxon>Planctomycetota</taxon>
        <taxon>Planctomycetia</taxon>
        <taxon>Planctomycetales</taxon>
        <taxon>Planctomycetaceae</taxon>
        <taxon>Thalassoglobus</taxon>
    </lineage>
</organism>
<dbReference type="AlphaFoldDB" id="A0A5C5X5E8"/>
<protein>
    <submittedName>
        <fullName evidence="1">Uncharacterized protein</fullName>
    </submittedName>
</protein>
<proteinExistence type="predicted"/>
<evidence type="ECO:0000313" key="2">
    <source>
        <dbReference type="Proteomes" id="UP000317243"/>
    </source>
</evidence>
<gene>
    <name evidence="1" type="ORF">KOR42_06000</name>
</gene>
<evidence type="ECO:0000313" key="1">
    <source>
        <dbReference type="EMBL" id="TWT57242.1"/>
    </source>
</evidence>
<comment type="caution">
    <text evidence="1">The sequence shown here is derived from an EMBL/GenBank/DDBJ whole genome shotgun (WGS) entry which is preliminary data.</text>
</comment>
<accession>A0A5C5X5E8</accession>
<name>A0A5C5X5E8_9PLAN</name>
<dbReference type="Proteomes" id="UP000317243">
    <property type="component" value="Unassembled WGS sequence"/>
</dbReference>
<dbReference type="EMBL" id="SIHI01000001">
    <property type="protein sequence ID" value="TWT57242.1"/>
    <property type="molecule type" value="Genomic_DNA"/>
</dbReference>
<sequence>MTKWVRQYKPLRGAVADPMLDDPGDSDNLERYRGARADLAELDLLERRGELVDVAKINEAWSARIGRLAALAEWLDRRFGVDAGDMAREVFEDLSTEVIDELGGDAE</sequence>
<dbReference type="RefSeq" id="WP_146507099.1">
    <property type="nucleotide sequence ID" value="NZ_SIHI01000001.1"/>
</dbReference>
<reference evidence="1 2" key="1">
    <citation type="submission" date="2019-02" db="EMBL/GenBank/DDBJ databases">
        <title>Deep-cultivation of Planctomycetes and their phenomic and genomic characterization uncovers novel biology.</title>
        <authorList>
            <person name="Wiegand S."/>
            <person name="Jogler M."/>
            <person name="Boedeker C."/>
            <person name="Pinto D."/>
            <person name="Vollmers J."/>
            <person name="Rivas-Marin E."/>
            <person name="Kohn T."/>
            <person name="Peeters S.H."/>
            <person name="Heuer A."/>
            <person name="Rast P."/>
            <person name="Oberbeckmann S."/>
            <person name="Bunk B."/>
            <person name="Jeske O."/>
            <person name="Meyerdierks A."/>
            <person name="Storesund J.E."/>
            <person name="Kallscheuer N."/>
            <person name="Luecker S."/>
            <person name="Lage O.M."/>
            <person name="Pohl T."/>
            <person name="Merkel B.J."/>
            <person name="Hornburger P."/>
            <person name="Mueller R.-W."/>
            <person name="Bruemmer F."/>
            <person name="Labrenz M."/>
            <person name="Spormann A.M."/>
            <person name="Op Den Camp H."/>
            <person name="Overmann J."/>
            <person name="Amann R."/>
            <person name="Jetten M.S.M."/>
            <person name="Mascher T."/>
            <person name="Medema M.H."/>
            <person name="Devos D.P."/>
            <person name="Kaster A.-K."/>
            <person name="Ovreas L."/>
            <person name="Rohde M."/>
            <person name="Galperin M.Y."/>
            <person name="Jogler C."/>
        </authorList>
    </citation>
    <scope>NUCLEOTIDE SEQUENCE [LARGE SCALE GENOMIC DNA]</scope>
    <source>
        <strain evidence="1 2">KOR42</strain>
    </source>
</reference>
<keyword evidence="2" id="KW-1185">Reference proteome</keyword>